<dbReference type="Gene3D" id="3.80.10.10">
    <property type="entry name" value="Ribonuclease Inhibitor"/>
    <property type="match status" value="2"/>
</dbReference>
<sequence length="321" mass="36277">NLYGSLSILELENVADGSQALKANMRGKEHIEKLSLEWSVNIVDSLQNDRDILGELHPNPNIKELEINGYRGTNFPIWLADYSFSELVELSLSKDCYSLPALGQLPSLKFLAIRGMRRIIEVTDEFYGSSSSKKPFNSLERLEFAEMLEWKQWHVLGNGEFPTLQDLSIVTCPKLIGKFPENICSLTSLTISNCPELNLETPNQLSSLKEFKVEGSPKVGVLFDHAELFLSQFQGMKHIVELYITDCQSLTSLHFNSLSNTLKKIEIKRCGKLKLESSVGDMISIGSNMFLEKLDLEECDSINELVPQARYLRVESCHKQP</sequence>
<dbReference type="OMA" id="RVESCHK"/>
<dbReference type="STRING" id="4097.A0A1S4AGA6"/>
<dbReference type="InterPro" id="IPR056789">
    <property type="entry name" value="LRR_R13L1-DRL21"/>
</dbReference>
<evidence type="ECO:0000313" key="2">
    <source>
        <dbReference type="RefSeq" id="XP_016475681.1"/>
    </source>
</evidence>
<organism evidence="2">
    <name type="scientific">Nicotiana tabacum</name>
    <name type="common">Common tobacco</name>
    <dbReference type="NCBI Taxonomy" id="4097"/>
    <lineage>
        <taxon>Eukaryota</taxon>
        <taxon>Viridiplantae</taxon>
        <taxon>Streptophyta</taxon>
        <taxon>Embryophyta</taxon>
        <taxon>Tracheophyta</taxon>
        <taxon>Spermatophyta</taxon>
        <taxon>Magnoliopsida</taxon>
        <taxon>eudicotyledons</taxon>
        <taxon>Gunneridae</taxon>
        <taxon>Pentapetalae</taxon>
        <taxon>asterids</taxon>
        <taxon>lamiids</taxon>
        <taxon>Solanales</taxon>
        <taxon>Solanaceae</taxon>
        <taxon>Nicotianoideae</taxon>
        <taxon>Nicotianeae</taxon>
        <taxon>Nicotiana</taxon>
    </lineage>
</organism>
<evidence type="ECO:0000259" key="1">
    <source>
        <dbReference type="Pfam" id="PF25019"/>
    </source>
</evidence>
<dbReference type="PANTHER" id="PTHR47186:SF42">
    <property type="entry name" value="DISEASE RESISTANCE RPP13-LIKE PROTEIN 1"/>
    <property type="match status" value="1"/>
</dbReference>
<feature type="non-terminal residue" evidence="2">
    <location>
        <position position="1"/>
    </location>
</feature>
<feature type="domain" description="R13L1/DRL21-like LRR repeat region" evidence="1">
    <location>
        <begin position="1"/>
        <end position="116"/>
    </location>
</feature>
<dbReference type="AlphaFoldDB" id="A0A1S4AGA6"/>
<proteinExistence type="predicted"/>
<dbReference type="KEGG" id="nta:107797325"/>
<gene>
    <name evidence="2" type="primary">LOC107797325</name>
</gene>
<dbReference type="OrthoDB" id="1303418at2759"/>
<protein>
    <submittedName>
        <fullName evidence="2">Disease resistance RPP13-like protein 1</fullName>
    </submittedName>
</protein>
<dbReference type="PaxDb" id="4097-A0A1S4AGA6"/>
<dbReference type="RefSeq" id="XP_016475681.1">
    <property type="nucleotide sequence ID" value="XM_016620195.1"/>
</dbReference>
<dbReference type="SUPFAM" id="SSF52058">
    <property type="entry name" value="L domain-like"/>
    <property type="match status" value="1"/>
</dbReference>
<dbReference type="PANTHER" id="PTHR47186">
    <property type="entry name" value="LEUCINE-RICH REPEAT-CONTAINING PROTEIN 57"/>
    <property type="match status" value="1"/>
</dbReference>
<reference evidence="2" key="1">
    <citation type="submission" date="2025-08" db="UniProtKB">
        <authorList>
            <consortium name="RefSeq"/>
        </authorList>
    </citation>
    <scope>IDENTIFICATION</scope>
</reference>
<name>A0A1S4AGA6_TOBAC</name>
<dbReference type="InterPro" id="IPR032675">
    <property type="entry name" value="LRR_dom_sf"/>
</dbReference>
<dbReference type="Pfam" id="PF25019">
    <property type="entry name" value="LRR_R13L1-DRL21"/>
    <property type="match status" value="1"/>
</dbReference>
<accession>A0A1S4AGA6</accession>